<accession>A0A8G2CNT6</accession>
<comment type="caution">
    <text evidence="2">The sequence shown here is derived from an EMBL/GenBank/DDBJ whole genome shotgun (WGS) entry which is preliminary data.</text>
</comment>
<dbReference type="EMBL" id="FTNE01000041">
    <property type="protein sequence ID" value="SIR49875.1"/>
    <property type="molecule type" value="Genomic_DNA"/>
</dbReference>
<dbReference type="GO" id="GO:1901135">
    <property type="term" value="P:carbohydrate derivative metabolic process"/>
    <property type="evidence" value="ECO:0007669"/>
    <property type="project" value="InterPro"/>
</dbReference>
<dbReference type="SUPFAM" id="SSF53697">
    <property type="entry name" value="SIS domain"/>
    <property type="match status" value="1"/>
</dbReference>
<dbReference type="InterPro" id="IPR046348">
    <property type="entry name" value="SIS_dom_sf"/>
</dbReference>
<dbReference type="OrthoDB" id="9810929at2"/>
<dbReference type="Proteomes" id="UP000186308">
    <property type="component" value="Unassembled WGS sequence"/>
</dbReference>
<dbReference type="AlphaFoldDB" id="A0A8G2CNT6"/>
<keyword evidence="2" id="KW-0413">Isomerase</keyword>
<evidence type="ECO:0000313" key="2">
    <source>
        <dbReference type="EMBL" id="SIR49875.1"/>
    </source>
</evidence>
<dbReference type="PANTHER" id="PTHR30390:SF6">
    <property type="entry name" value="DNAA INITIATOR-ASSOCIATING PROTEIN DIAA"/>
    <property type="match status" value="1"/>
</dbReference>
<name>A0A8G2CNT6_ACIRU</name>
<feature type="domain" description="SIS" evidence="1">
    <location>
        <begin position="43"/>
        <end position="203"/>
    </location>
</feature>
<dbReference type="Gene3D" id="3.40.50.10490">
    <property type="entry name" value="Glucose-6-phosphate isomerase like protein, domain 1"/>
    <property type="match status" value="1"/>
</dbReference>
<dbReference type="GO" id="GO:0016853">
    <property type="term" value="F:isomerase activity"/>
    <property type="evidence" value="ECO:0007669"/>
    <property type="project" value="UniProtKB-KW"/>
</dbReference>
<dbReference type="PANTHER" id="PTHR30390">
    <property type="entry name" value="SEDOHEPTULOSE 7-PHOSPHATE ISOMERASE / DNAA INITIATOR-ASSOCIATING FACTOR FOR REPLICATION INITIATION"/>
    <property type="match status" value="1"/>
</dbReference>
<sequence length="203" mass="21269">MGAGLRNNSKEAERIVSSLQRAASLKLALAEDPMPIIAVVEACDTAIRAGNKLLFCGNGGSASDSQHLATELLIRLRGSVVRNSWPALSLTLDASALTAAGNDFGFDEVFARPLSGLGRAGDVLFGITTSGRSPSVVRALQVGREMGITTVGLLGGDGGAARALCDYALLVPDFETMRIQECHIALGHIILELLEDRLIGADR</sequence>
<evidence type="ECO:0000259" key="1">
    <source>
        <dbReference type="PROSITE" id="PS51464"/>
    </source>
</evidence>
<dbReference type="CDD" id="cd05006">
    <property type="entry name" value="SIS_GmhA"/>
    <property type="match status" value="1"/>
</dbReference>
<dbReference type="PROSITE" id="PS51464">
    <property type="entry name" value="SIS"/>
    <property type="match status" value="1"/>
</dbReference>
<organism evidence="2 3">
    <name type="scientific">Acidiphilium rubrum</name>
    <dbReference type="NCBI Taxonomy" id="526"/>
    <lineage>
        <taxon>Bacteria</taxon>
        <taxon>Pseudomonadati</taxon>
        <taxon>Pseudomonadota</taxon>
        <taxon>Alphaproteobacteria</taxon>
        <taxon>Acetobacterales</taxon>
        <taxon>Acidocellaceae</taxon>
        <taxon>Acidiphilium</taxon>
    </lineage>
</organism>
<dbReference type="InterPro" id="IPR001347">
    <property type="entry name" value="SIS_dom"/>
</dbReference>
<evidence type="ECO:0000313" key="3">
    <source>
        <dbReference type="Proteomes" id="UP000186308"/>
    </source>
</evidence>
<keyword evidence="3" id="KW-1185">Reference proteome</keyword>
<dbReference type="InterPro" id="IPR035461">
    <property type="entry name" value="GmhA/DiaA"/>
</dbReference>
<protein>
    <submittedName>
        <fullName evidence="2">D-sedoheptulose 7-phosphate isomerase</fullName>
    </submittedName>
</protein>
<reference evidence="2 3" key="1">
    <citation type="submission" date="2017-01" db="EMBL/GenBank/DDBJ databases">
        <authorList>
            <person name="Varghese N."/>
            <person name="Submissions S."/>
        </authorList>
    </citation>
    <scope>NUCLEOTIDE SEQUENCE [LARGE SCALE GENOMIC DNA]</scope>
    <source>
        <strain evidence="2 3">ATCC 35905</strain>
    </source>
</reference>
<proteinExistence type="predicted"/>
<dbReference type="InterPro" id="IPR050099">
    <property type="entry name" value="SIS_GmhA/DiaA_subfam"/>
</dbReference>
<gene>
    <name evidence="2" type="ORF">SAMN05421828_1413</name>
</gene>
<dbReference type="Pfam" id="PF13580">
    <property type="entry name" value="SIS_2"/>
    <property type="match status" value="1"/>
</dbReference>
<dbReference type="GO" id="GO:0097367">
    <property type="term" value="F:carbohydrate derivative binding"/>
    <property type="evidence" value="ECO:0007669"/>
    <property type="project" value="InterPro"/>
</dbReference>